<evidence type="ECO:0000259" key="5">
    <source>
        <dbReference type="PROSITE" id="PS50931"/>
    </source>
</evidence>
<dbReference type="InterPro" id="IPR058163">
    <property type="entry name" value="LysR-type_TF_proteobact-type"/>
</dbReference>
<keyword evidence="4" id="KW-0804">Transcription</keyword>
<dbReference type="AlphaFoldDB" id="A0A1Q9R2Z4"/>
<dbReference type="GO" id="GO:0003677">
    <property type="term" value="F:DNA binding"/>
    <property type="evidence" value="ECO:0007669"/>
    <property type="project" value="UniProtKB-KW"/>
</dbReference>
<accession>A0A1Q9R2Z4</accession>
<dbReference type="SUPFAM" id="SSF53850">
    <property type="entry name" value="Periplasmic binding protein-like II"/>
    <property type="match status" value="1"/>
</dbReference>
<name>A0A1Q9R2Z4_PSEPU</name>
<feature type="domain" description="HTH lysR-type" evidence="5">
    <location>
        <begin position="13"/>
        <end position="63"/>
    </location>
</feature>
<dbReference type="OrthoDB" id="9110639at2"/>
<evidence type="ECO:0000256" key="4">
    <source>
        <dbReference type="ARBA" id="ARBA00023163"/>
    </source>
</evidence>
<evidence type="ECO:0000256" key="3">
    <source>
        <dbReference type="ARBA" id="ARBA00023125"/>
    </source>
</evidence>
<dbReference type="SUPFAM" id="SSF46785">
    <property type="entry name" value="Winged helix' DNA-binding domain"/>
    <property type="match status" value="1"/>
</dbReference>
<dbReference type="GO" id="GO:0003700">
    <property type="term" value="F:DNA-binding transcription factor activity"/>
    <property type="evidence" value="ECO:0007669"/>
    <property type="project" value="InterPro"/>
</dbReference>
<protein>
    <submittedName>
        <fullName evidence="6">HTH-type transcriptional regulator DmlR</fullName>
    </submittedName>
</protein>
<evidence type="ECO:0000313" key="7">
    <source>
        <dbReference type="Proteomes" id="UP000186736"/>
    </source>
</evidence>
<comment type="similarity">
    <text evidence="1">Belongs to the LysR transcriptional regulatory family.</text>
</comment>
<proteinExistence type="inferred from homology"/>
<dbReference type="CDD" id="cd08475">
    <property type="entry name" value="PBP2_CrgA_like_6"/>
    <property type="match status" value="1"/>
</dbReference>
<dbReference type="Pfam" id="PF00126">
    <property type="entry name" value="HTH_1"/>
    <property type="match status" value="1"/>
</dbReference>
<comment type="caution">
    <text evidence="6">The sequence shown here is derived from an EMBL/GenBank/DDBJ whole genome shotgun (WGS) entry which is preliminary data.</text>
</comment>
<dbReference type="Pfam" id="PF03466">
    <property type="entry name" value="LysR_substrate"/>
    <property type="match status" value="1"/>
</dbReference>
<evidence type="ECO:0000313" key="6">
    <source>
        <dbReference type="EMBL" id="OLS61672.1"/>
    </source>
</evidence>
<dbReference type="PROSITE" id="PS50931">
    <property type="entry name" value="HTH_LYSR"/>
    <property type="match status" value="1"/>
</dbReference>
<keyword evidence="3" id="KW-0238">DNA-binding</keyword>
<dbReference type="Gene3D" id="1.10.10.10">
    <property type="entry name" value="Winged helix-like DNA-binding domain superfamily/Winged helix DNA-binding domain"/>
    <property type="match status" value="1"/>
</dbReference>
<evidence type="ECO:0000256" key="2">
    <source>
        <dbReference type="ARBA" id="ARBA00023015"/>
    </source>
</evidence>
<sequence length="304" mass="33306">MAQIDQSLSGVTIFVTAARAGSFTIAADRLGITKSAVGKSIAKLEDRLGCKLFHRTTRRLGLTVDGEAYFASCANAVDEIMEAEAALSSRQKTPSGRLRIDLPAAYGRSIVLPVLLDIVKKNPELHLTMSFTDYLIDPIEEGIDLLIRFGELKDSSGLVARRLTTQRQVICASPSYIQRYGEPKTLERLYEHCCIVGFRRGQPLGWVGIDEDGQLIRIAPPATHEVGDGDAIVAMALAGMGFCQMPESLVIDHLKSGRLVSVLESFSAKPVEINVVWPKTRHLLPKVRHVVDELVVRAERGEMG</sequence>
<dbReference type="InterPro" id="IPR000847">
    <property type="entry name" value="LysR_HTH_N"/>
</dbReference>
<dbReference type="InterPro" id="IPR036388">
    <property type="entry name" value="WH-like_DNA-bd_sf"/>
</dbReference>
<organism evidence="6 7">
    <name type="scientific">Pseudomonas putida</name>
    <name type="common">Arthrobacter siderocapsulatus</name>
    <dbReference type="NCBI Taxonomy" id="303"/>
    <lineage>
        <taxon>Bacteria</taxon>
        <taxon>Pseudomonadati</taxon>
        <taxon>Pseudomonadota</taxon>
        <taxon>Gammaproteobacteria</taxon>
        <taxon>Pseudomonadales</taxon>
        <taxon>Pseudomonadaceae</taxon>
        <taxon>Pseudomonas</taxon>
    </lineage>
</organism>
<dbReference type="InterPro" id="IPR005119">
    <property type="entry name" value="LysR_subst-bd"/>
</dbReference>
<dbReference type="RefSeq" id="WP_075804282.1">
    <property type="nucleotide sequence ID" value="NZ_MKZO01000029.1"/>
</dbReference>
<dbReference type="PRINTS" id="PR00039">
    <property type="entry name" value="HTHLYSR"/>
</dbReference>
<evidence type="ECO:0000256" key="1">
    <source>
        <dbReference type="ARBA" id="ARBA00009437"/>
    </source>
</evidence>
<reference evidence="6 7" key="1">
    <citation type="submission" date="2016-10" db="EMBL/GenBank/DDBJ databases">
        <title>Genome Sequence of Pseudomonas putida GM4FR.</title>
        <authorList>
            <person name="Poehlein A."/>
            <person name="Wemheuer F."/>
            <person name="Hollensteiner J."/>
            <person name="Wemheuer B."/>
        </authorList>
    </citation>
    <scope>NUCLEOTIDE SEQUENCE [LARGE SCALE GENOMIC DNA]</scope>
    <source>
        <strain evidence="6 7">GM4FR</strain>
    </source>
</reference>
<dbReference type="FunFam" id="1.10.10.10:FF:000001">
    <property type="entry name" value="LysR family transcriptional regulator"/>
    <property type="match status" value="1"/>
</dbReference>
<dbReference type="PANTHER" id="PTHR30537">
    <property type="entry name" value="HTH-TYPE TRANSCRIPTIONAL REGULATOR"/>
    <property type="match status" value="1"/>
</dbReference>
<dbReference type="InterPro" id="IPR036390">
    <property type="entry name" value="WH_DNA-bd_sf"/>
</dbReference>
<dbReference type="Proteomes" id="UP000186736">
    <property type="component" value="Unassembled WGS sequence"/>
</dbReference>
<dbReference type="PANTHER" id="PTHR30537:SF5">
    <property type="entry name" value="HTH-TYPE TRANSCRIPTIONAL ACTIVATOR TTDR-RELATED"/>
    <property type="match status" value="1"/>
</dbReference>
<gene>
    <name evidence="6" type="primary">dmlR_15</name>
    <name evidence="6" type="ORF">PSEMO_34850</name>
</gene>
<dbReference type="EMBL" id="MKZO01000029">
    <property type="protein sequence ID" value="OLS61672.1"/>
    <property type="molecule type" value="Genomic_DNA"/>
</dbReference>
<dbReference type="Gene3D" id="3.40.190.290">
    <property type="match status" value="1"/>
</dbReference>
<keyword evidence="2" id="KW-0805">Transcription regulation</keyword>